<dbReference type="STRING" id="880071.Fleli_3789"/>
<proteinExistence type="predicted"/>
<dbReference type="KEGG" id="fli:Fleli_3789"/>
<protein>
    <submittedName>
        <fullName evidence="1">Uncharacterized protein</fullName>
    </submittedName>
</protein>
<organism evidence="1 2">
    <name type="scientific">Bernardetia litoralis (strain ATCC 23117 / DSM 6794 / NBRC 15988 / NCIMB 1366 / Fx l1 / Sio-4)</name>
    <name type="common">Flexibacter litoralis</name>
    <dbReference type="NCBI Taxonomy" id="880071"/>
    <lineage>
        <taxon>Bacteria</taxon>
        <taxon>Pseudomonadati</taxon>
        <taxon>Bacteroidota</taxon>
        <taxon>Cytophagia</taxon>
        <taxon>Cytophagales</taxon>
        <taxon>Bernardetiaceae</taxon>
        <taxon>Bernardetia</taxon>
    </lineage>
</organism>
<name>I4AQ64_BERLS</name>
<gene>
    <name evidence="1" type="ordered locus">Fleli_3789</name>
</gene>
<keyword evidence="2" id="KW-1185">Reference proteome</keyword>
<dbReference type="EMBL" id="CP003345">
    <property type="protein sequence ID" value="AFM06099.1"/>
    <property type="molecule type" value="Genomic_DNA"/>
</dbReference>
<dbReference type="OrthoDB" id="9802752at2"/>
<evidence type="ECO:0000313" key="1">
    <source>
        <dbReference type="EMBL" id="AFM06099.1"/>
    </source>
</evidence>
<dbReference type="HOGENOM" id="CLU_2879285_0_0_10"/>
<sequence>MFYLSKEQIIKINEIQVKKFGGNFVPPQNFLKESSLDYLLEIIDANQGLKTRFCAFFYNKTKQ</sequence>
<accession>I4AQ64</accession>
<dbReference type="RefSeq" id="WP_014799523.1">
    <property type="nucleotide sequence ID" value="NC_018018.1"/>
</dbReference>
<dbReference type="AlphaFoldDB" id="I4AQ64"/>
<reference evidence="2" key="1">
    <citation type="submission" date="2012-06" db="EMBL/GenBank/DDBJ databases">
        <title>The complete genome of Flexibacter litoralis DSM 6794.</title>
        <authorList>
            <person name="Lucas S."/>
            <person name="Copeland A."/>
            <person name="Lapidus A."/>
            <person name="Glavina del Rio T."/>
            <person name="Dalin E."/>
            <person name="Tice H."/>
            <person name="Bruce D."/>
            <person name="Goodwin L."/>
            <person name="Pitluck S."/>
            <person name="Peters L."/>
            <person name="Ovchinnikova G."/>
            <person name="Lu M."/>
            <person name="Kyrpides N."/>
            <person name="Mavromatis K."/>
            <person name="Ivanova N."/>
            <person name="Brettin T."/>
            <person name="Detter J.C."/>
            <person name="Han C."/>
            <person name="Larimer F."/>
            <person name="Land M."/>
            <person name="Hauser L."/>
            <person name="Markowitz V."/>
            <person name="Cheng J.-F."/>
            <person name="Hugenholtz P."/>
            <person name="Woyke T."/>
            <person name="Wu D."/>
            <person name="Spring S."/>
            <person name="Lang E."/>
            <person name="Kopitz M."/>
            <person name="Brambilla E."/>
            <person name="Klenk H.-P."/>
            <person name="Eisen J.A."/>
        </authorList>
    </citation>
    <scope>NUCLEOTIDE SEQUENCE [LARGE SCALE GENOMIC DNA]</scope>
    <source>
        <strain evidence="2">ATCC 23117 / DSM 6794 / NBRC 15988 / NCIMB 1366 / Sio-4</strain>
    </source>
</reference>
<dbReference type="Proteomes" id="UP000006054">
    <property type="component" value="Chromosome"/>
</dbReference>
<evidence type="ECO:0000313" key="2">
    <source>
        <dbReference type="Proteomes" id="UP000006054"/>
    </source>
</evidence>